<protein>
    <submittedName>
        <fullName evidence="2">Uncharacterized protein</fullName>
    </submittedName>
</protein>
<accession>A0A511DB71</accession>
<feature type="compositionally biased region" description="Low complexity" evidence="1">
    <location>
        <begin position="59"/>
        <end position="72"/>
    </location>
</feature>
<evidence type="ECO:0000313" key="2">
    <source>
        <dbReference type="EMBL" id="GEL22039.1"/>
    </source>
</evidence>
<evidence type="ECO:0000256" key="1">
    <source>
        <dbReference type="SAM" id="MobiDB-lite"/>
    </source>
</evidence>
<evidence type="ECO:0000313" key="3">
    <source>
        <dbReference type="Proteomes" id="UP000321685"/>
    </source>
</evidence>
<feature type="region of interest" description="Disordered" evidence="1">
    <location>
        <begin position="32"/>
        <end position="102"/>
    </location>
</feature>
<dbReference type="EMBL" id="BJVJ01000006">
    <property type="protein sequence ID" value="GEL22039.1"/>
    <property type="molecule type" value="Genomic_DNA"/>
</dbReference>
<name>A0A511DB71_9PSEU</name>
<proteinExistence type="predicted"/>
<reference evidence="2 3" key="1">
    <citation type="submission" date="2019-07" db="EMBL/GenBank/DDBJ databases">
        <title>Whole genome shotgun sequence of Pseudonocardia sulfidoxydans NBRC 16205.</title>
        <authorList>
            <person name="Hosoyama A."/>
            <person name="Uohara A."/>
            <person name="Ohji S."/>
            <person name="Ichikawa N."/>
        </authorList>
    </citation>
    <scope>NUCLEOTIDE SEQUENCE [LARGE SCALE GENOMIC DNA]</scope>
    <source>
        <strain evidence="2 3">NBRC 16205</strain>
    </source>
</reference>
<dbReference type="Proteomes" id="UP000321685">
    <property type="component" value="Unassembled WGS sequence"/>
</dbReference>
<gene>
    <name evidence="2" type="ORF">PSU4_09930</name>
</gene>
<comment type="caution">
    <text evidence="2">The sequence shown here is derived from an EMBL/GenBank/DDBJ whole genome shotgun (WGS) entry which is preliminary data.</text>
</comment>
<keyword evidence="3" id="KW-1185">Reference proteome</keyword>
<sequence>MPDQANISHTEHMMTLLVVVLVLTVLAAAATRYGADSRERTGNDAFKSPPRRHTVTGDLSALGARLARAAARPQRDTAGPQRDAGEERGPRSRYPRAKTSTA</sequence>
<organism evidence="2 3">
    <name type="scientific">Pseudonocardia sulfidoxydans NBRC 16205</name>
    <dbReference type="NCBI Taxonomy" id="1223511"/>
    <lineage>
        <taxon>Bacteria</taxon>
        <taxon>Bacillati</taxon>
        <taxon>Actinomycetota</taxon>
        <taxon>Actinomycetes</taxon>
        <taxon>Pseudonocardiales</taxon>
        <taxon>Pseudonocardiaceae</taxon>
        <taxon>Pseudonocardia</taxon>
    </lineage>
</organism>
<dbReference type="AlphaFoldDB" id="A0A511DB71"/>